<feature type="transmembrane region" description="Helical" evidence="2">
    <location>
        <begin position="151"/>
        <end position="169"/>
    </location>
</feature>
<evidence type="ECO:0000313" key="4">
    <source>
        <dbReference type="Proteomes" id="UP001482520"/>
    </source>
</evidence>
<keyword evidence="2" id="KW-0472">Membrane</keyword>
<protein>
    <recommendedName>
        <fullName evidence="5">Glycosyltransferase RgtA/B/C/D-like domain-containing protein</fullName>
    </recommendedName>
</protein>
<feature type="transmembrane region" description="Helical" evidence="2">
    <location>
        <begin position="339"/>
        <end position="358"/>
    </location>
</feature>
<feature type="transmembrane region" description="Helical" evidence="2">
    <location>
        <begin position="176"/>
        <end position="192"/>
    </location>
</feature>
<name>A0ABV1NW99_9ACTN</name>
<feature type="transmembrane region" description="Helical" evidence="2">
    <location>
        <begin position="94"/>
        <end position="115"/>
    </location>
</feature>
<comment type="caution">
    <text evidence="3">The sequence shown here is derived from an EMBL/GenBank/DDBJ whole genome shotgun (WGS) entry which is preliminary data.</text>
</comment>
<evidence type="ECO:0008006" key="5">
    <source>
        <dbReference type="Google" id="ProtNLM"/>
    </source>
</evidence>
<feature type="transmembrane region" description="Helical" evidence="2">
    <location>
        <begin position="280"/>
        <end position="303"/>
    </location>
</feature>
<organism evidence="3 4">
    <name type="scientific">Nocardioides kribbensis</name>
    <dbReference type="NCBI Taxonomy" id="305517"/>
    <lineage>
        <taxon>Bacteria</taxon>
        <taxon>Bacillati</taxon>
        <taxon>Actinomycetota</taxon>
        <taxon>Actinomycetes</taxon>
        <taxon>Propionibacteriales</taxon>
        <taxon>Nocardioidaceae</taxon>
        <taxon>Nocardioides</taxon>
    </lineage>
</organism>
<feature type="transmembrane region" description="Helical" evidence="2">
    <location>
        <begin position="198"/>
        <end position="214"/>
    </location>
</feature>
<dbReference type="RefSeq" id="WP_349804054.1">
    <property type="nucleotide sequence ID" value="NZ_JBEGDP010000004.1"/>
</dbReference>
<keyword evidence="2" id="KW-1133">Transmembrane helix</keyword>
<evidence type="ECO:0000256" key="1">
    <source>
        <dbReference type="SAM" id="MobiDB-lite"/>
    </source>
</evidence>
<feature type="transmembrane region" description="Helical" evidence="2">
    <location>
        <begin position="221"/>
        <end position="245"/>
    </location>
</feature>
<proteinExistence type="predicted"/>
<feature type="transmembrane region" description="Helical" evidence="2">
    <location>
        <begin position="127"/>
        <end position="145"/>
    </location>
</feature>
<feature type="compositionally biased region" description="Pro residues" evidence="1">
    <location>
        <begin position="1"/>
        <end position="11"/>
    </location>
</feature>
<feature type="transmembrane region" description="Helical" evidence="2">
    <location>
        <begin position="315"/>
        <end position="333"/>
    </location>
</feature>
<keyword evidence="4" id="KW-1185">Reference proteome</keyword>
<evidence type="ECO:0000256" key="2">
    <source>
        <dbReference type="SAM" id="Phobius"/>
    </source>
</evidence>
<dbReference type="EMBL" id="JBEGDP010000004">
    <property type="protein sequence ID" value="MEQ7846747.1"/>
    <property type="molecule type" value="Genomic_DNA"/>
</dbReference>
<dbReference type="Proteomes" id="UP001482520">
    <property type="component" value="Unassembled WGS sequence"/>
</dbReference>
<gene>
    <name evidence="3" type="ORF">V6R90_05605</name>
</gene>
<keyword evidence="2" id="KW-0812">Transmembrane</keyword>
<reference evidence="3 4" key="1">
    <citation type="submission" date="2024-02" db="EMBL/GenBank/DDBJ databases">
        <title>Full genome sequence of Nocardioides kribbensis.</title>
        <authorList>
            <person name="Poletto B.L."/>
            <person name="Silva G."/>
            <person name="Galante D."/>
            <person name="Campos K.R."/>
            <person name="Santos M.B.N."/>
            <person name="Sacchi C.T."/>
        </authorList>
    </citation>
    <scope>NUCLEOTIDE SEQUENCE [LARGE SCALE GENOMIC DNA]</scope>
    <source>
        <strain evidence="3 4">O4R</strain>
    </source>
</reference>
<evidence type="ECO:0000313" key="3">
    <source>
        <dbReference type="EMBL" id="MEQ7846747.1"/>
    </source>
</evidence>
<accession>A0ABV1NW99</accession>
<feature type="transmembrane region" description="Helical" evidence="2">
    <location>
        <begin position="370"/>
        <end position="391"/>
    </location>
</feature>
<sequence>MSPGPVAPRPAPDVQRPPASAPGRTWPLVVAMAAAATLGWLPFVGRDVGPDEGGLLLVAAQWAPGSSVYGDYFVDRPPVLLALVAAAEHLGGLVGLRLLGALAVVACVLLAGLVGRIAAPGTRRGPLMAAGAAAALTATPLFGGTVVDAEILGVPFLLAGTAATLAALTAPDARRAALLGALAGAAAVAAALTKQNLLDVGVLLAALAVTGLLARRGAARLGPLLAGAVAGGLAALVLALVGAAARGTGPVELWRAVVTFRSQAGRVIATADPPSSADRFVVMLVALLASGAPLLLAALAPSLRRAVPLGPDRLDLRWAAAAVLAWECVGVALGGSYWLHYLTGLVPGIVLVAALAARTPPRSPGWRRRALVAAYAGTALSAAVAVGWVGVHPIERSELEVSAWLVDHGRPGDTAVVAFGEPNVLWAAGMSSPYEQLWSLPVRVSDPDLRELAAVLEGPRRPTWLVVAGRSLLTWGVDPDAAEPAVAAHYREVAVVAGYTVLEVRR</sequence>
<feature type="region of interest" description="Disordered" evidence="1">
    <location>
        <begin position="1"/>
        <end position="20"/>
    </location>
</feature>